<dbReference type="AlphaFoldDB" id="A0AAD7J134"/>
<evidence type="ECO:0000313" key="1">
    <source>
        <dbReference type="EMBL" id="KAJ7753552.1"/>
    </source>
</evidence>
<organism evidence="1 2">
    <name type="scientific">Mycena metata</name>
    <dbReference type="NCBI Taxonomy" id="1033252"/>
    <lineage>
        <taxon>Eukaryota</taxon>
        <taxon>Fungi</taxon>
        <taxon>Dikarya</taxon>
        <taxon>Basidiomycota</taxon>
        <taxon>Agaricomycotina</taxon>
        <taxon>Agaricomycetes</taxon>
        <taxon>Agaricomycetidae</taxon>
        <taxon>Agaricales</taxon>
        <taxon>Marasmiineae</taxon>
        <taxon>Mycenaceae</taxon>
        <taxon>Mycena</taxon>
    </lineage>
</organism>
<accession>A0AAD7J134</accession>
<reference evidence="1" key="1">
    <citation type="submission" date="2023-03" db="EMBL/GenBank/DDBJ databases">
        <title>Massive genome expansion in bonnet fungi (Mycena s.s.) driven by repeated elements and novel gene families across ecological guilds.</title>
        <authorList>
            <consortium name="Lawrence Berkeley National Laboratory"/>
            <person name="Harder C.B."/>
            <person name="Miyauchi S."/>
            <person name="Viragh M."/>
            <person name="Kuo A."/>
            <person name="Thoen E."/>
            <person name="Andreopoulos B."/>
            <person name="Lu D."/>
            <person name="Skrede I."/>
            <person name="Drula E."/>
            <person name="Henrissat B."/>
            <person name="Morin E."/>
            <person name="Kohler A."/>
            <person name="Barry K."/>
            <person name="LaButti K."/>
            <person name="Morin E."/>
            <person name="Salamov A."/>
            <person name="Lipzen A."/>
            <person name="Mereny Z."/>
            <person name="Hegedus B."/>
            <person name="Baldrian P."/>
            <person name="Stursova M."/>
            <person name="Weitz H."/>
            <person name="Taylor A."/>
            <person name="Grigoriev I.V."/>
            <person name="Nagy L.G."/>
            <person name="Martin F."/>
            <person name="Kauserud H."/>
        </authorList>
    </citation>
    <scope>NUCLEOTIDE SEQUENCE</scope>
    <source>
        <strain evidence="1">CBHHK182m</strain>
    </source>
</reference>
<name>A0AAD7J134_9AGAR</name>
<evidence type="ECO:0000313" key="2">
    <source>
        <dbReference type="Proteomes" id="UP001215598"/>
    </source>
</evidence>
<proteinExistence type="predicted"/>
<keyword evidence="2" id="KW-1185">Reference proteome</keyword>
<protein>
    <submittedName>
        <fullName evidence="1">Uncharacterized protein</fullName>
    </submittedName>
</protein>
<comment type="caution">
    <text evidence="1">The sequence shown here is derived from an EMBL/GenBank/DDBJ whole genome shotgun (WGS) entry which is preliminary data.</text>
</comment>
<dbReference type="Proteomes" id="UP001215598">
    <property type="component" value="Unassembled WGS sequence"/>
</dbReference>
<dbReference type="EMBL" id="JARKIB010000055">
    <property type="protein sequence ID" value="KAJ7753552.1"/>
    <property type="molecule type" value="Genomic_DNA"/>
</dbReference>
<sequence>MVCPTGTTQKVSRVSQTQVRGWIRTTGLPEQSSDGGELAVSREGLVHPVHRPGRSTLAASSRAREKCERDITQRLGPWVDSNHRRPRAIIGRGLVGLVRMPGSSLARWDTIKLDAKLPLIVRKQNLKDYFAAPEACGWIRTTVSHKSTLLVHVQDANHRPPADEWMRRFPRALCPHGRIEFVRRDQGGKCKPEKPQTPSSSRILMGGSELPFTQQGLAYRVVPVNLQDATIRSSPWVDSNHRPPAMQSIPFGGVFSQADVFTMFAGWVPLEPPNPGCGMRGFEHHSSQFFLKG</sequence>
<gene>
    <name evidence="1" type="ORF">B0H16DRAFT_1459438</name>
</gene>